<proteinExistence type="inferred from homology"/>
<evidence type="ECO:0000313" key="6">
    <source>
        <dbReference type="EMBL" id="KAH1894310.1"/>
    </source>
</evidence>
<keyword evidence="3" id="KW-0539">Nucleus</keyword>
<dbReference type="InterPro" id="IPR036390">
    <property type="entry name" value="WH_DNA-bd_sf"/>
</dbReference>
<dbReference type="Gene3D" id="1.10.10.10">
    <property type="entry name" value="Winged helix-like DNA-binding domain superfamily/Winged helix DNA-binding domain"/>
    <property type="match status" value="1"/>
</dbReference>
<dbReference type="AlphaFoldDB" id="A0A9P8SPF4"/>
<reference evidence="6" key="1">
    <citation type="submission" date="2021-08" db="EMBL/GenBank/DDBJ databases">
        <title>Global Aspergillus fumigatus from environmental and clinical sources.</title>
        <authorList>
            <person name="Barber A."/>
            <person name="Sae-Ong T."/>
        </authorList>
    </citation>
    <scope>NUCLEOTIDE SEQUENCE</scope>
    <source>
        <strain evidence="6">NRZ-2016-071</strain>
    </source>
</reference>
<keyword evidence="2" id="KW-0238">DNA-binding</keyword>
<comment type="subcellular location">
    <subcellularLocation>
        <location evidence="1">Nucleus</location>
    </subcellularLocation>
</comment>
<protein>
    <recommendedName>
        <fullName evidence="5">HSF-type DNA-binding domain-containing protein</fullName>
    </recommendedName>
</protein>
<dbReference type="SUPFAM" id="SSF46785">
    <property type="entry name" value="Winged helix' DNA-binding domain"/>
    <property type="match status" value="1"/>
</dbReference>
<name>A0A9P8SPF4_ASPFM</name>
<evidence type="ECO:0000256" key="3">
    <source>
        <dbReference type="ARBA" id="ARBA00023242"/>
    </source>
</evidence>
<dbReference type="GO" id="GO:0003700">
    <property type="term" value="F:DNA-binding transcription factor activity"/>
    <property type="evidence" value="ECO:0007669"/>
    <property type="project" value="InterPro"/>
</dbReference>
<dbReference type="EMBL" id="JAIBSC010000157">
    <property type="protein sequence ID" value="KAH1894310.1"/>
    <property type="molecule type" value="Genomic_DNA"/>
</dbReference>
<evidence type="ECO:0000259" key="5">
    <source>
        <dbReference type="SMART" id="SM00415"/>
    </source>
</evidence>
<evidence type="ECO:0000256" key="4">
    <source>
        <dbReference type="RuleBase" id="RU004020"/>
    </source>
</evidence>
<comment type="caution">
    <text evidence="6">The sequence shown here is derived from an EMBL/GenBank/DDBJ whole genome shotgun (WGS) entry which is preliminary data.</text>
</comment>
<dbReference type="GO" id="GO:0005634">
    <property type="term" value="C:nucleus"/>
    <property type="evidence" value="ECO:0007669"/>
    <property type="project" value="UniProtKB-SubCell"/>
</dbReference>
<dbReference type="InterPro" id="IPR000232">
    <property type="entry name" value="HSF_DNA-bd"/>
</dbReference>
<accession>A0A9P8SPF4</accession>
<dbReference type="Proteomes" id="UP000813423">
    <property type="component" value="Unassembled WGS sequence"/>
</dbReference>
<organism evidence="6 7">
    <name type="scientific">Aspergillus fumigatus</name>
    <name type="common">Neosartorya fumigata</name>
    <dbReference type="NCBI Taxonomy" id="746128"/>
    <lineage>
        <taxon>Eukaryota</taxon>
        <taxon>Fungi</taxon>
        <taxon>Dikarya</taxon>
        <taxon>Ascomycota</taxon>
        <taxon>Pezizomycotina</taxon>
        <taxon>Eurotiomycetes</taxon>
        <taxon>Eurotiomycetidae</taxon>
        <taxon>Eurotiales</taxon>
        <taxon>Aspergillaceae</taxon>
        <taxon>Aspergillus</taxon>
        <taxon>Aspergillus subgen. Fumigati</taxon>
    </lineage>
</organism>
<dbReference type="InterPro" id="IPR036388">
    <property type="entry name" value="WH-like_DNA-bd_sf"/>
</dbReference>
<dbReference type="Pfam" id="PF00447">
    <property type="entry name" value="HSF_DNA-bind"/>
    <property type="match status" value="1"/>
</dbReference>
<dbReference type="GO" id="GO:0043565">
    <property type="term" value="F:sequence-specific DNA binding"/>
    <property type="evidence" value="ECO:0007669"/>
    <property type="project" value="InterPro"/>
</dbReference>
<feature type="domain" description="HSF-type DNA-binding" evidence="5">
    <location>
        <begin position="165"/>
        <end position="254"/>
    </location>
</feature>
<comment type="similarity">
    <text evidence="4">Belongs to the HSF family.</text>
</comment>
<dbReference type="SMART" id="SM00415">
    <property type="entry name" value="HSF"/>
    <property type="match status" value="1"/>
</dbReference>
<sequence>MSKASTLEQHLSTQRELLLHDRINKSCTTSEDTAIIYTPEAGSHNPYEIWPPHVCEITVYLNADNANADIQASRFANSVIPKHDRALIIPTKVVAMDLSEEHTNGSNTKSLQKSPMDQCSTPLGRTDRSNPMMATVNALLSGTSIANIITIPGTESITSTNERRYMPVLFHRLATAMNDQQNKRIIRWSEDGNTVVIVNEQVLTTKLLPAFNIPNYFSFTQQLEKLGFRWVEQGYEHPCFTRDIPEGQFHSIRGNDRTSLPSSSTDYQLIWPSNVANLRTPSSISVTETSAGDGSVWSSPSDIQPLSARHGAPSGGVSCGINYRVAKRGRKSKAQHANRAV</sequence>
<evidence type="ECO:0000256" key="1">
    <source>
        <dbReference type="ARBA" id="ARBA00004123"/>
    </source>
</evidence>
<gene>
    <name evidence="6" type="ORF">KXV57_002339</name>
</gene>
<evidence type="ECO:0000313" key="7">
    <source>
        <dbReference type="Proteomes" id="UP000813423"/>
    </source>
</evidence>
<evidence type="ECO:0000256" key="2">
    <source>
        <dbReference type="ARBA" id="ARBA00023125"/>
    </source>
</evidence>